<dbReference type="Pfam" id="PF07883">
    <property type="entry name" value="Cupin_2"/>
    <property type="match status" value="1"/>
</dbReference>
<name>A0A3B0T7B9_9ZZZZ</name>
<proteinExistence type="predicted"/>
<dbReference type="Gene3D" id="2.60.120.10">
    <property type="entry name" value="Jelly Rolls"/>
    <property type="match status" value="1"/>
</dbReference>
<evidence type="ECO:0000259" key="1">
    <source>
        <dbReference type="Pfam" id="PF07883"/>
    </source>
</evidence>
<organism evidence="2">
    <name type="scientific">hydrothermal vent metagenome</name>
    <dbReference type="NCBI Taxonomy" id="652676"/>
    <lineage>
        <taxon>unclassified sequences</taxon>
        <taxon>metagenomes</taxon>
        <taxon>ecological metagenomes</taxon>
    </lineage>
</organism>
<evidence type="ECO:0000313" key="2">
    <source>
        <dbReference type="EMBL" id="VAW13918.1"/>
    </source>
</evidence>
<sequence length="112" mass="12728">MEIASIYKDLEYKDNKPVIKVLFETSFTKEIRIAMQQGTEMKKHKTSFPIVVEIVDGEIDFGVEEKTLNLKKGDLIALNGGVPHDLKATEDSIVRLTLTKYDETNRVTDLVK</sequence>
<accession>A0A3B0T7B9</accession>
<dbReference type="PANTHER" id="PTHR37694:SF1">
    <property type="entry name" value="SLR8022 PROTEIN"/>
    <property type="match status" value="1"/>
</dbReference>
<dbReference type="EMBL" id="UOEL01000111">
    <property type="protein sequence ID" value="VAW13918.1"/>
    <property type="molecule type" value="Genomic_DNA"/>
</dbReference>
<feature type="domain" description="Cupin type-2" evidence="1">
    <location>
        <begin position="35"/>
        <end position="97"/>
    </location>
</feature>
<dbReference type="SUPFAM" id="SSF51182">
    <property type="entry name" value="RmlC-like cupins"/>
    <property type="match status" value="1"/>
</dbReference>
<dbReference type="PANTHER" id="PTHR37694">
    <property type="entry name" value="SLR8022 PROTEIN"/>
    <property type="match status" value="1"/>
</dbReference>
<gene>
    <name evidence="2" type="ORF">MNBD_BACTEROID03-2445</name>
</gene>
<dbReference type="InterPro" id="IPR011051">
    <property type="entry name" value="RmlC_Cupin_sf"/>
</dbReference>
<protein>
    <recommendedName>
        <fullName evidence="1">Cupin type-2 domain-containing protein</fullName>
    </recommendedName>
</protein>
<dbReference type="AlphaFoldDB" id="A0A3B0T7B9"/>
<dbReference type="InterPro" id="IPR014710">
    <property type="entry name" value="RmlC-like_jellyroll"/>
</dbReference>
<reference evidence="2" key="1">
    <citation type="submission" date="2018-06" db="EMBL/GenBank/DDBJ databases">
        <authorList>
            <person name="Zhirakovskaya E."/>
        </authorList>
    </citation>
    <scope>NUCLEOTIDE SEQUENCE</scope>
</reference>
<dbReference type="InterPro" id="IPR013096">
    <property type="entry name" value="Cupin_2"/>
</dbReference>